<dbReference type="InterPro" id="IPR011006">
    <property type="entry name" value="CheY-like_superfamily"/>
</dbReference>
<keyword evidence="2" id="KW-0805">Transcription regulation</keyword>
<keyword evidence="3" id="KW-0804">Transcription</keyword>
<name>A0A7W6HAA1_9HYPH</name>
<sequence length="160" mass="17079">MLMAQSSEPPLFAVLVVDDEPLLLMDAMDLIEDAGFIAFGAANADAAIRILERQPDIRVLFTDVDMPGAMDGLELAHAVRHHWPSVAIIVTSGHVRPAQGELPADGIFFPKPYPPKGMIAALRDIPADVLTCGIAAPPSHPELRDEKPTSASKRTTPPSG</sequence>
<dbReference type="Proteomes" id="UP000588647">
    <property type="component" value="Unassembled WGS sequence"/>
</dbReference>
<dbReference type="SUPFAM" id="SSF52172">
    <property type="entry name" value="CheY-like"/>
    <property type="match status" value="1"/>
</dbReference>
<dbReference type="InterPro" id="IPR050595">
    <property type="entry name" value="Bact_response_regulator"/>
</dbReference>
<keyword evidence="1 4" id="KW-0597">Phosphoprotein</keyword>
<dbReference type="AlphaFoldDB" id="A0A7W6HAA1"/>
<dbReference type="PROSITE" id="PS50110">
    <property type="entry name" value="RESPONSE_REGULATORY"/>
    <property type="match status" value="1"/>
</dbReference>
<feature type="modified residue" description="4-aspartylphosphate" evidence="4">
    <location>
        <position position="63"/>
    </location>
</feature>
<organism evidence="7 8">
    <name type="scientific">Aurantimonas endophytica</name>
    <dbReference type="NCBI Taxonomy" id="1522175"/>
    <lineage>
        <taxon>Bacteria</taxon>
        <taxon>Pseudomonadati</taxon>
        <taxon>Pseudomonadota</taxon>
        <taxon>Alphaproteobacteria</taxon>
        <taxon>Hyphomicrobiales</taxon>
        <taxon>Aurantimonadaceae</taxon>
        <taxon>Aurantimonas</taxon>
    </lineage>
</organism>
<protein>
    <submittedName>
        <fullName evidence="7">CheY-like chemotaxis protein</fullName>
    </submittedName>
</protein>
<dbReference type="PANTHER" id="PTHR44591:SF3">
    <property type="entry name" value="RESPONSE REGULATORY DOMAIN-CONTAINING PROTEIN"/>
    <property type="match status" value="1"/>
</dbReference>
<dbReference type="GO" id="GO:0000160">
    <property type="term" value="P:phosphorelay signal transduction system"/>
    <property type="evidence" value="ECO:0007669"/>
    <property type="project" value="InterPro"/>
</dbReference>
<gene>
    <name evidence="7" type="ORF">GGR03_000290</name>
</gene>
<dbReference type="PANTHER" id="PTHR44591">
    <property type="entry name" value="STRESS RESPONSE REGULATOR PROTEIN 1"/>
    <property type="match status" value="1"/>
</dbReference>
<evidence type="ECO:0000313" key="8">
    <source>
        <dbReference type="Proteomes" id="UP000588647"/>
    </source>
</evidence>
<dbReference type="EMBL" id="JACIEM010000001">
    <property type="protein sequence ID" value="MBB4001243.1"/>
    <property type="molecule type" value="Genomic_DNA"/>
</dbReference>
<feature type="domain" description="Response regulatory" evidence="6">
    <location>
        <begin position="13"/>
        <end position="126"/>
    </location>
</feature>
<dbReference type="Gene3D" id="3.40.50.2300">
    <property type="match status" value="1"/>
</dbReference>
<evidence type="ECO:0000256" key="5">
    <source>
        <dbReference type="SAM" id="MobiDB-lite"/>
    </source>
</evidence>
<dbReference type="SMART" id="SM00448">
    <property type="entry name" value="REC"/>
    <property type="match status" value="1"/>
</dbReference>
<evidence type="ECO:0000256" key="2">
    <source>
        <dbReference type="ARBA" id="ARBA00023015"/>
    </source>
</evidence>
<keyword evidence="8" id="KW-1185">Reference proteome</keyword>
<comment type="caution">
    <text evidence="7">The sequence shown here is derived from an EMBL/GenBank/DDBJ whole genome shotgun (WGS) entry which is preliminary data.</text>
</comment>
<proteinExistence type="predicted"/>
<feature type="region of interest" description="Disordered" evidence="5">
    <location>
        <begin position="136"/>
        <end position="160"/>
    </location>
</feature>
<feature type="compositionally biased region" description="Polar residues" evidence="5">
    <location>
        <begin position="149"/>
        <end position="160"/>
    </location>
</feature>
<evidence type="ECO:0000256" key="3">
    <source>
        <dbReference type="ARBA" id="ARBA00023163"/>
    </source>
</evidence>
<accession>A0A7W6HAA1</accession>
<evidence type="ECO:0000313" key="7">
    <source>
        <dbReference type="EMBL" id="MBB4001243.1"/>
    </source>
</evidence>
<evidence type="ECO:0000256" key="4">
    <source>
        <dbReference type="PROSITE-ProRule" id="PRU00169"/>
    </source>
</evidence>
<evidence type="ECO:0000259" key="6">
    <source>
        <dbReference type="PROSITE" id="PS50110"/>
    </source>
</evidence>
<dbReference type="InterPro" id="IPR001789">
    <property type="entry name" value="Sig_transdc_resp-reg_receiver"/>
</dbReference>
<evidence type="ECO:0000256" key="1">
    <source>
        <dbReference type="ARBA" id="ARBA00022553"/>
    </source>
</evidence>
<reference evidence="7 8" key="1">
    <citation type="submission" date="2020-08" db="EMBL/GenBank/DDBJ databases">
        <title>Genomic Encyclopedia of Type Strains, Phase IV (KMG-IV): sequencing the most valuable type-strain genomes for metagenomic binning, comparative biology and taxonomic classification.</title>
        <authorList>
            <person name="Goeker M."/>
        </authorList>
    </citation>
    <scope>NUCLEOTIDE SEQUENCE [LARGE SCALE GENOMIC DNA]</scope>
    <source>
        <strain evidence="7 8">DSM 103570</strain>
    </source>
</reference>
<dbReference type="Pfam" id="PF00072">
    <property type="entry name" value="Response_reg"/>
    <property type="match status" value="1"/>
</dbReference>